<accession>V7PTJ9</accession>
<evidence type="ECO:0000256" key="6">
    <source>
        <dbReference type="ARBA" id="ARBA00022989"/>
    </source>
</evidence>
<evidence type="ECO:0000256" key="5">
    <source>
        <dbReference type="ARBA" id="ARBA00022737"/>
    </source>
</evidence>
<dbReference type="PROSITE" id="PS50920">
    <property type="entry name" value="SOLCAR"/>
    <property type="match status" value="3"/>
</dbReference>
<protein>
    <recommendedName>
        <fullName evidence="13">Mitochondrial carrier protein</fullName>
    </recommendedName>
</protein>
<gene>
    <name evidence="11" type="ORF">YYC_01720</name>
</gene>
<keyword evidence="6 10" id="KW-1133">Transmembrane helix</keyword>
<evidence type="ECO:0000313" key="11">
    <source>
        <dbReference type="EMBL" id="ETB61947.1"/>
    </source>
</evidence>
<keyword evidence="7 8" id="KW-0472">Membrane</keyword>
<dbReference type="GO" id="GO:0016020">
    <property type="term" value="C:membrane"/>
    <property type="evidence" value="ECO:0007669"/>
    <property type="project" value="UniProtKB-SubCell"/>
</dbReference>
<evidence type="ECO:0000256" key="3">
    <source>
        <dbReference type="ARBA" id="ARBA00022448"/>
    </source>
</evidence>
<dbReference type="Proteomes" id="UP000018538">
    <property type="component" value="Unassembled WGS sequence"/>
</dbReference>
<organism evidence="11 12">
    <name type="scientific">Plasmodium yoelii 17X</name>
    <dbReference type="NCBI Taxonomy" id="1323249"/>
    <lineage>
        <taxon>Eukaryota</taxon>
        <taxon>Sar</taxon>
        <taxon>Alveolata</taxon>
        <taxon>Apicomplexa</taxon>
        <taxon>Aconoidasida</taxon>
        <taxon>Haemosporida</taxon>
        <taxon>Plasmodiidae</taxon>
        <taxon>Plasmodium</taxon>
        <taxon>Plasmodium (Vinckeia)</taxon>
    </lineage>
</organism>
<comment type="similarity">
    <text evidence="2 9">Belongs to the mitochondrial carrier (TC 2.A.29) family.</text>
</comment>
<feature type="repeat" description="Solcar" evidence="8">
    <location>
        <begin position="1"/>
        <end position="74"/>
    </location>
</feature>
<dbReference type="Pfam" id="PF00153">
    <property type="entry name" value="Mito_carr"/>
    <property type="match status" value="3"/>
</dbReference>
<evidence type="ECO:0008006" key="13">
    <source>
        <dbReference type="Google" id="ProtNLM"/>
    </source>
</evidence>
<evidence type="ECO:0000256" key="4">
    <source>
        <dbReference type="ARBA" id="ARBA00022692"/>
    </source>
</evidence>
<comment type="subcellular location">
    <subcellularLocation>
        <location evidence="1">Membrane</location>
        <topology evidence="1">Multi-pass membrane protein</topology>
    </subcellularLocation>
</comment>
<feature type="transmembrane region" description="Helical" evidence="10">
    <location>
        <begin position="269"/>
        <end position="290"/>
    </location>
</feature>
<proteinExistence type="inferred from homology"/>
<feature type="transmembrane region" description="Helical" evidence="10">
    <location>
        <begin position="6"/>
        <end position="25"/>
    </location>
</feature>
<dbReference type="Gene3D" id="1.50.40.10">
    <property type="entry name" value="Mitochondrial carrier domain"/>
    <property type="match status" value="2"/>
</dbReference>
<dbReference type="EMBL" id="KI635736">
    <property type="protein sequence ID" value="ETB61947.1"/>
    <property type="molecule type" value="Genomic_DNA"/>
</dbReference>
<evidence type="ECO:0000256" key="8">
    <source>
        <dbReference type="PROSITE-ProRule" id="PRU00282"/>
    </source>
</evidence>
<sequence length="297" mass="33777">MEHLKNLITGALAGVVVDAILYPIDNIKTNIQAKNQLYSIFEAKKLYNGIIPTLIGTIPASAFFYCFYEMSKKYISENNPNISKSALYIASTSIAELTACIVRLPFEIIKQKMQVSSEASVKNIINGVLKMQGAQSFLLRSYLVIIIREIPFDCIQYFIWETLKEKGQKCNKKIKLNIKDEIISNLQKLKINIIKKNINYFIFKDFREFYEKHPVIMSSLSGGIAGATAGFLTTPIDVIKSKHIIYGRSYIETIKEISKGGYLSFYKGCLFRTCYLFFGGLIFFGALRLFSFKKDKS</sequence>
<name>V7PTJ9_PLAYE</name>
<evidence type="ECO:0000256" key="9">
    <source>
        <dbReference type="RuleBase" id="RU000488"/>
    </source>
</evidence>
<keyword evidence="12" id="KW-1185">Reference proteome</keyword>
<dbReference type="AlphaFoldDB" id="V7PTJ9"/>
<evidence type="ECO:0000256" key="2">
    <source>
        <dbReference type="ARBA" id="ARBA00006375"/>
    </source>
</evidence>
<dbReference type="EMBL" id="KI635736">
    <property type="protein sequence ID" value="ETB61945.1"/>
    <property type="molecule type" value="Genomic_DNA"/>
</dbReference>
<dbReference type="OrthoDB" id="276989at2759"/>
<dbReference type="PANTHER" id="PTHR45667">
    <property type="entry name" value="S-ADENOSYLMETHIONINE MITOCHONDRIAL CARRIER PROTEIN"/>
    <property type="match status" value="1"/>
</dbReference>
<dbReference type="EMBL" id="KI635736">
    <property type="protein sequence ID" value="ETB61946.1"/>
    <property type="molecule type" value="Genomic_DNA"/>
</dbReference>
<feature type="transmembrane region" description="Helical" evidence="10">
    <location>
        <begin position="46"/>
        <end position="65"/>
    </location>
</feature>
<evidence type="ECO:0000256" key="7">
    <source>
        <dbReference type="ARBA" id="ARBA00023136"/>
    </source>
</evidence>
<evidence type="ECO:0000256" key="10">
    <source>
        <dbReference type="SAM" id="Phobius"/>
    </source>
</evidence>
<feature type="repeat" description="Solcar" evidence="8">
    <location>
        <begin position="213"/>
        <end position="293"/>
    </location>
</feature>
<evidence type="ECO:0000313" key="12">
    <source>
        <dbReference type="Proteomes" id="UP000018538"/>
    </source>
</evidence>
<reference evidence="11 12" key="1">
    <citation type="submission" date="2013-11" db="EMBL/GenBank/DDBJ databases">
        <title>The Genome Sequence of Plasmodium yoelii 17X.</title>
        <authorList>
            <consortium name="The Broad Institute Genomics Platform"/>
            <consortium name="The Broad Institute Genome Sequencing Center for Infectious Disease"/>
            <person name="Neafsey D."/>
            <person name="Adams J."/>
            <person name="Walker B."/>
            <person name="Young S.K."/>
            <person name="Zeng Q."/>
            <person name="Gargeya S."/>
            <person name="Fitzgerald M."/>
            <person name="Haas B."/>
            <person name="Abouelleil A."/>
            <person name="Alvarado L."/>
            <person name="Chapman S.B."/>
            <person name="Gainer-Dewar J."/>
            <person name="Goldberg J."/>
            <person name="Griggs A."/>
            <person name="Gujja S."/>
            <person name="Hansen M."/>
            <person name="Howarth C."/>
            <person name="Imamovic A."/>
            <person name="Ireland A."/>
            <person name="Larimer J."/>
            <person name="McCowan C."/>
            <person name="Murphy C."/>
            <person name="Pearson M."/>
            <person name="Poon T.W."/>
            <person name="Priest M."/>
            <person name="Roberts A."/>
            <person name="Saif S."/>
            <person name="Shea T."/>
            <person name="Sykes S."/>
            <person name="Wortman J."/>
            <person name="Nusbaum C."/>
            <person name="Birren B."/>
        </authorList>
    </citation>
    <scope>NUCLEOTIDE SEQUENCE [LARGE SCALE GENOMIC DNA]</scope>
    <source>
        <strain evidence="11 12">17X</strain>
    </source>
</reference>
<keyword evidence="4 8" id="KW-0812">Transmembrane</keyword>
<keyword evidence="3 9" id="KW-0813">Transport</keyword>
<dbReference type="InterPro" id="IPR018108">
    <property type="entry name" value="MCP_transmembrane"/>
</dbReference>
<feature type="repeat" description="Solcar" evidence="8">
    <location>
        <begin position="83"/>
        <end position="166"/>
    </location>
</feature>
<evidence type="ECO:0000256" key="1">
    <source>
        <dbReference type="ARBA" id="ARBA00004141"/>
    </source>
</evidence>
<keyword evidence="5" id="KW-0677">Repeat</keyword>
<dbReference type="InterPro" id="IPR023395">
    <property type="entry name" value="MCP_dom_sf"/>
</dbReference>
<dbReference type="SUPFAM" id="SSF103506">
    <property type="entry name" value="Mitochondrial carrier"/>
    <property type="match status" value="1"/>
</dbReference>